<protein>
    <submittedName>
        <fullName evidence="2">DUF262 domain-containing protein</fullName>
    </submittedName>
</protein>
<name>A0ABR7GQ59_9FIRM</name>
<proteinExistence type="predicted"/>
<dbReference type="CDD" id="cd16387">
    <property type="entry name" value="ParB_N_Srx"/>
    <property type="match status" value="1"/>
</dbReference>
<dbReference type="Proteomes" id="UP000641741">
    <property type="component" value="Unassembled WGS sequence"/>
</dbReference>
<keyword evidence="3" id="KW-1185">Reference proteome</keyword>
<evidence type="ECO:0000313" key="3">
    <source>
        <dbReference type="Proteomes" id="UP000641741"/>
    </source>
</evidence>
<sequence>MSLKEEIAEKRKEMIVDSYPMSIGEIMNLYKDGELDVHPEFQRFYRWDEEQKTKLIESILLGIPIPPIFVAQKTNGTWDVIDGQQRLSTVLQFLHVLKKDDGTQYEPLVLRATKFLPSLGGICWDNETLFLPEQKIAFKREKLSFTIIKETAENDTSKYEMFQRLNTGGTHLSAQEIRNCLMIMINKPLYELMNQLHDNTDFKACVPMTDTQTEERYDLELVVRYLLYIGFSDTFMEEIDKSRSMDVFLTEELENYAQSNNSTLIQESKEKFSRIFALLNSLLGENAFKKYQDGKFKGQVMLAGFESIIPGLFLNLDYWEANKEEFVERVKQIYTQENFINATRRGTRALDRMIQLIKFSRVWFAHED</sequence>
<evidence type="ECO:0000259" key="1">
    <source>
        <dbReference type="Pfam" id="PF03235"/>
    </source>
</evidence>
<feature type="domain" description="GmrSD restriction endonucleases N-terminal" evidence="1">
    <location>
        <begin position="24"/>
        <end position="182"/>
    </location>
</feature>
<dbReference type="Pfam" id="PF03235">
    <property type="entry name" value="GmrSD_N"/>
    <property type="match status" value="1"/>
</dbReference>
<gene>
    <name evidence="2" type="ORF">H8S02_10905</name>
</gene>
<reference evidence="2 3" key="1">
    <citation type="submission" date="2020-08" db="EMBL/GenBank/DDBJ databases">
        <title>Genome public.</title>
        <authorList>
            <person name="Liu C."/>
            <person name="Sun Q."/>
        </authorList>
    </citation>
    <scope>NUCLEOTIDE SEQUENCE [LARGE SCALE GENOMIC DNA]</scope>
    <source>
        <strain evidence="2 3">M2</strain>
    </source>
</reference>
<dbReference type="PANTHER" id="PTHR39639">
    <property type="entry name" value="CHROMOSOME 16, WHOLE GENOME SHOTGUN SEQUENCE"/>
    <property type="match status" value="1"/>
</dbReference>
<dbReference type="RefSeq" id="WP_186970544.1">
    <property type="nucleotide sequence ID" value="NZ_JACOPK010000010.1"/>
</dbReference>
<comment type="caution">
    <text evidence="2">The sequence shown here is derived from an EMBL/GenBank/DDBJ whole genome shotgun (WGS) entry which is preliminary data.</text>
</comment>
<dbReference type="InterPro" id="IPR004919">
    <property type="entry name" value="GmrSD_N"/>
</dbReference>
<organism evidence="2 3">
    <name type="scientific">Agathobaculum hominis</name>
    <dbReference type="NCBI Taxonomy" id="2763014"/>
    <lineage>
        <taxon>Bacteria</taxon>
        <taxon>Bacillati</taxon>
        <taxon>Bacillota</taxon>
        <taxon>Clostridia</taxon>
        <taxon>Eubacteriales</taxon>
        <taxon>Butyricicoccaceae</taxon>
        <taxon>Agathobaculum</taxon>
    </lineage>
</organism>
<accession>A0ABR7GQ59</accession>
<evidence type="ECO:0000313" key="2">
    <source>
        <dbReference type="EMBL" id="MBC5696447.1"/>
    </source>
</evidence>
<dbReference type="EMBL" id="JACOPK010000010">
    <property type="protein sequence ID" value="MBC5696447.1"/>
    <property type="molecule type" value="Genomic_DNA"/>
</dbReference>
<dbReference type="PANTHER" id="PTHR39639:SF1">
    <property type="entry name" value="DUF262 DOMAIN-CONTAINING PROTEIN"/>
    <property type="match status" value="1"/>
</dbReference>